<keyword evidence="3" id="KW-1185">Reference proteome</keyword>
<proteinExistence type="predicted"/>
<dbReference type="PANTHER" id="PTHR36290">
    <property type="entry name" value="RIKEN CDNA D630039A03 GENE"/>
    <property type="match status" value="1"/>
</dbReference>
<dbReference type="Pfam" id="PF15733">
    <property type="entry name" value="DUF4682"/>
    <property type="match status" value="1"/>
</dbReference>
<comment type="caution">
    <text evidence="2">The sequence shown here is derived from an EMBL/GenBank/DDBJ whole genome shotgun (WGS) entry which is preliminary data.</text>
</comment>
<sequence length="242" mass="27476">MASACCPHWSCPCDQLLKSEQIGQEASCEQEELTDNVFLPTNMDIALLKDQYNSIRDKQKRQTRVIYFAKASSTNEEISGKSLVDVVPIRQGRRALVRQTSVQEAQFDFVKDPDNSTWHSHLGLYRRTCSIQRYKHKTSNGDSTSTSTDNTVNSVEVTDLTDQLSENCEGYDFRHHLCNKVQEDCAADRFRKFSAPPVLSRQLSSGSSRSTHTLMSPYYPFPQLKCPKKSEAARRLGLYSSF</sequence>
<dbReference type="PANTHER" id="PTHR36290:SF1">
    <property type="entry name" value="RIKEN CDNA D630039A03 GENE"/>
    <property type="match status" value="1"/>
</dbReference>
<dbReference type="InterPro" id="IPR032738">
    <property type="entry name" value="Tbc1d30_C"/>
</dbReference>
<dbReference type="AlphaFoldDB" id="A0A556TJS5"/>
<feature type="domain" description="TBC1" evidence="1">
    <location>
        <begin position="45"/>
        <end position="148"/>
    </location>
</feature>
<organism evidence="2 3">
    <name type="scientific">Bagarius yarrelli</name>
    <name type="common">Goonch</name>
    <name type="synonym">Bagrus yarrelli</name>
    <dbReference type="NCBI Taxonomy" id="175774"/>
    <lineage>
        <taxon>Eukaryota</taxon>
        <taxon>Metazoa</taxon>
        <taxon>Chordata</taxon>
        <taxon>Craniata</taxon>
        <taxon>Vertebrata</taxon>
        <taxon>Euteleostomi</taxon>
        <taxon>Actinopterygii</taxon>
        <taxon>Neopterygii</taxon>
        <taxon>Teleostei</taxon>
        <taxon>Ostariophysi</taxon>
        <taxon>Siluriformes</taxon>
        <taxon>Sisoridae</taxon>
        <taxon>Sisorinae</taxon>
        <taxon>Bagarius</taxon>
    </lineage>
</organism>
<dbReference type="OrthoDB" id="9935880at2759"/>
<dbReference type="Proteomes" id="UP000319801">
    <property type="component" value="Unassembled WGS sequence"/>
</dbReference>
<reference evidence="2 3" key="1">
    <citation type="journal article" date="2019" name="Genome Biol. Evol.">
        <title>Whole-Genome Sequencing of the Giant Devil Catfish, Bagarius yarrelli.</title>
        <authorList>
            <person name="Jiang W."/>
            <person name="Lv Y."/>
            <person name="Cheng L."/>
            <person name="Yang K."/>
            <person name="Chao B."/>
            <person name="Wang X."/>
            <person name="Li Y."/>
            <person name="Pan X."/>
            <person name="You X."/>
            <person name="Zhang Y."/>
            <person name="Yang J."/>
            <person name="Li J."/>
            <person name="Zhang X."/>
            <person name="Liu S."/>
            <person name="Sun C."/>
            <person name="Yang J."/>
            <person name="Shi Q."/>
        </authorList>
    </citation>
    <scope>NUCLEOTIDE SEQUENCE [LARGE SCALE GENOMIC DNA]</scope>
    <source>
        <strain evidence="2">JWS20170419001</strain>
        <tissue evidence="2">Muscle</tissue>
    </source>
</reference>
<evidence type="ECO:0000313" key="2">
    <source>
        <dbReference type="EMBL" id="TSK16087.1"/>
    </source>
</evidence>
<name>A0A556TJS5_BAGYA</name>
<gene>
    <name evidence="2" type="ORF">Baya_0958</name>
</gene>
<evidence type="ECO:0000259" key="1">
    <source>
        <dbReference type="Pfam" id="PF15733"/>
    </source>
</evidence>
<dbReference type="EMBL" id="VCAZ01000003">
    <property type="protein sequence ID" value="TSK16087.1"/>
    <property type="molecule type" value="Genomic_DNA"/>
</dbReference>
<accession>A0A556TJS5</accession>
<evidence type="ECO:0000313" key="3">
    <source>
        <dbReference type="Proteomes" id="UP000319801"/>
    </source>
</evidence>
<protein>
    <recommendedName>
        <fullName evidence="1">TBC1 domain-containing protein</fullName>
    </recommendedName>
</protein>